<dbReference type="Proteomes" id="UP000195570">
    <property type="component" value="Unassembled WGS sequence"/>
</dbReference>
<feature type="domain" description="RNase III" evidence="2">
    <location>
        <begin position="701"/>
        <end position="750"/>
    </location>
</feature>
<dbReference type="PROSITE" id="PS50142">
    <property type="entry name" value="RNASE_3_2"/>
    <property type="match status" value="1"/>
</dbReference>
<feature type="compositionally biased region" description="Basic and acidic residues" evidence="1">
    <location>
        <begin position="561"/>
        <end position="570"/>
    </location>
</feature>
<evidence type="ECO:0000256" key="1">
    <source>
        <dbReference type="SAM" id="MobiDB-lite"/>
    </source>
</evidence>
<dbReference type="SMART" id="SM00535">
    <property type="entry name" value="RIBOc"/>
    <property type="match status" value="1"/>
</dbReference>
<dbReference type="GO" id="GO:0006396">
    <property type="term" value="P:RNA processing"/>
    <property type="evidence" value="ECO:0007669"/>
    <property type="project" value="InterPro"/>
</dbReference>
<proteinExistence type="predicted"/>
<dbReference type="Pfam" id="PF18177">
    <property type="entry name" value="La_HTH_kDCL"/>
    <property type="match status" value="1"/>
</dbReference>
<keyword evidence="4" id="KW-1185">Reference proteome</keyword>
<evidence type="ECO:0000313" key="4">
    <source>
        <dbReference type="Proteomes" id="UP000195570"/>
    </source>
</evidence>
<dbReference type="Pfam" id="PF18188">
    <property type="entry name" value="PPL4"/>
    <property type="match status" value="1"/>
</dbReference>
<dbReference type="RefSeq" id="XP_067080251.1">
    <property type="nucleotide sequence ID" value="XM_067224150.1"/>
</dbReference>
<dbReference type="GO" id="GO:0004525">
    <property type="term" value="F:ribonuclease III activity"/>
    <property type="evidence" value="ECO:0007669"/>
    <property type="project" value="InterPro"/>
</dbReference>
<dbReference type="InterPro" id="IPR040715">
    <property type="entry name" value="KptA_kDICER"/>
</dbReference>
<dbReference type="EMBL" id="CZPT02001188">
    <property type="protein sequence ID" value="SCU69253.1"/>
    <property type="molecule type" value="Genomic_DNA"/>
</dbReference>
<evidence type="ECO:0000259" key="2">
    <source>
        <dbReference type="PROSITE" id="PS50142"/>
    </source>
</evidence>
<dbReference type="Pfam" id="PF18176">
    <property type="entry name" value="KptA_kDCL"/>
    <property type="match status" value="1"/>
</dbReference>
<dbReference type="CDD" id="cd00593">
    <property type="entry name" value="RIBOc"/>
    <property type="match status" value="1"/>
</dbReference>
<gene>
    <name evidence="3" type="ORF">TEOVI_000081900</name>
</gene>
<dbReference type="InterPro" id="IPR000999">
    <property type="entry name" value="RNase_III_dom"/>
</dbReference>
<dbReference type="SUPFAM" id="SSF69065">
    <property type="entry name" value="RNase III domain-like"/>
    <property type="match status" value="1"/>
</dbReference>
<organism evidence="3 4">
    <name type="scientific">Trypanosoma equiperdum</name>
    <dbReference type="NCBI Taxonomy" id="5694"/>
    <lineage>
        <taxon>Eukaryota</taxon>
        <taxon>Discoba</taxon>
        <taxon>Euglenozoa</taxon>
        <taxon>Kinetoplastea</taxon>
        <taxon>Metakinetoplastina</taxon>
        <taxon>Trypanosomatida</taxon>
        <taxon>Trypanosomatidae</taxon>
        <taxon>Trypanosoma</taxon>
    </lineage>
</organism>
<protein>
    <submittedName>
        <fullName evidence="3">Dicer-like protein</fullName>
    </submittedName>
</protein>
<accession>A0A1G4IAJ9</accession>
<dbReference type="InterPro" id="IPR040562">
    <property type="entry name" value="PPL4"/>
</dbReference>
<comment type="caution">
    <text evidence="3">The sequence shown here is derived from an EMBL/GenBank/DDBJ whole genome shotgun (WGS) entry which is preliminary data.</text>
</comment>
<dbReference type="InterPro" id="IPR040545">
    <property type="entry name" value="DICER_HTH"/>
</dbReference>
<dbReference type="GeneID" id="92374759"/>
<reference evidence="3" key="1">
    <citation type="submission" date="2016-09" db="EMBL/GenBank/DDBJ databases">
        <authorList>
            <person name="Hebert L."/>
            <person name="Moumen B."/>
        </authorList>
    </citation>
    <scope>NUCLEOTIDE SEQUENCE [LARGE SCALE GENOMIC DNA]</scope>
    <source>
        <strain evidence="3">OVI</strain>
    </source>
</reference>
<dbReference type="Gene3D" id="1.10.1520.10">
    <property type="entry name" value="Ribonuclease III domain"/>
    <property type="match status" value="1"/>
</dbReference>
<name>A0A1G4IAJ9_TRYEQ</name>
<sequence>MDEVGALTVQDVLTVWLCDLPLKTTLKDALSGVTQLTGEENINQILRFHPPHASALTQSGECKGMLSLVGEKIIKAVASQYALLSFPVGDTYKLTNATRVLISNETFGTVLKQYTGPTFGEREMFTRFLALSLYGHGVRVACMLLLPVFRATLLANQYAIDLPAVLNSLVPCASFSRRNLGEKLEMLRGELEKRGVVVKRVVESGPCGWGGCERYTVEVLYGGELSRCEKGKVLSEFYHIVMEEAKKTIANTEVKKPRTVTFEPEHLKMWMHNLRFLLRLSDRYRDEFDDNTLQSIKQSAGWIPISEVQQLLEAQVTRSNRQQPPGRDWICELVKRHDLLGRFQVGTCDVEGSEFEGLQCARALYGHEGRNLLMKSVFDSFSTIRDPGGRPSTGWMRIDGKRMKLVSKDKGYSLHDSIPHVTIHSTESLHAFQWYRLKKPLEEQYDEILSSRKPLYFAEFRLHDALNDDRMLVRELKGIGAVPPQWVVFTEHNRDDDHQRSTLVIPENYFTGKVAVLCTNAEDVATEGMIDTKDRQTPEDEELLIVYKTWLLSADTQNSGDSKDGEENLSPRHRLPAHHTSTGATSSDDKGTTSVGAHDCVVMDQAEQPSVPTADYMEMLLDEEKRKIELFENTNTYATFVAFPKYNLHGAQIQNRSKGIAAFKTWIQEGGLKYSRWRTGENDQEETYEVRKPRNWSAEFVECIAGELGLTHMPDKTLLKWATTRECEDKEQNYEILEFIGDAIMDFIVVSDSFLLGEPWHKDVNTKLCCNEVLATLIPPGLSEELSRVYDEVHYKVKADMVESILGAVYQSGMGLDEVRKQLRRFFRWIPDIIMDVKNLCNSTVEALRAAERVCPYLHPNEEALDQLFKYDCESLIDEEFFSMFGCVDRKRFDARGASHYALTPFHRIQDKMFATHFTTGSCYSYRYVPSIDTPSIFNRILSAFSAGSIAFVNELVTEDTHVTIDFDGASVHAHGALRLIWSWFIDKFPSKSSMFLLDCSGMSVVTNRLKYSYHIHFPQAVTTLSKSKSLVEELQSYVVKCVGAGSLLGDIVGFHWKEGEGNQEREAAVAGRVILCTKLLHQRLREAGGRVDAKFSAYMDLQSILALGRTCREIRHATLSYLCEKLHPKEPWGFVVMGWSRHPVGQTSEREPQFVLVRTLWASQQEKDYIGTLILFPTESLSDTTDETSSVWKAVVRKVKEKECKPKEFFLEVVKSSREQCIFSSAYWERVIDSSLHSSRKLRMYLNDKFDVKYGQEFRPLFLERLVNSSQEVRTVTPKESNVSRFVRSQEMKASAKDNGEEEYPVEVAHGSTLRLVSLRCPGYRDVYGKLWNAWSVGNNSDDTFVSIELGTPVDDLLPVFGAEYKEDEILSTEWTRFVEGAFGLQPSVETLGGGSSEQKTAALQPAYWIYDPKLGQANFCIAGEVAFFIRPCTCLLEGLTTQGGMKQMVQYIVPTVKLEDLPTREWMRSYPSNCFPLFLAPRKGSCFQPAGEPHPVVASNDGQTITVQAPVTAAAVTRVRSKVIEVTLNSSTQRPVDFEQLYKAMDDVFSGSYGPSLFVTSDMAIFSVLLDRFPCVVTPDYFKSSVSEDYTIHNGRTFHYIFIMDNACDHYQHTKVSTGLLELLDKEVGMILVTSATIQKFFRTNR</sequence>
<dbReference type="VEuPathDB" id="TriTrypDB:TEOVI_000081900"/>
<dbReference type="InterPro" id="IPR036389">
    <property type="entry name" value="RNase_III_sf"/>
</dbReference>
<evidence type="ECO:0000313" key="3">
    <source>
        <dbReference type="EMBL" id="SCU69253.1"/>
    </source>
</evidence>
<feature type="region of interest" description="Disordered" evidence="1">
    <location>
        <begin position="556"/>
        <end position="595"/>
    </location>
</feature>